<feature type="region of interest" description="Disordered" evidence="1">
    <location>
        <begin position="1"/>
        <end position="52"/>
    </location>
</feature>
<feature type="compositionally biased region" description="Pro residues" evidence="1">
    <location>
        <begin position="91"/>
        <end position="107"/>
    </location>
</feature>
<accession>M8BY39</accession>
<name>M8BY39_AEGTA</name>
<evidence type="ECO:0000313" key="2">
    <source>
        <dbReference type="EnsemblPlants" id="EMT07863"/>
    </source>
</evidence>
<feature type="compositionally biased region" description="Basic residues" evidence="1">
    <location>
        <begin position="39"/>
        <end position="48"/>
    </location>
</feature>
<feature type="region of interest" description="Disordered" evidence="1">
    <location>
        <begin position="82"/>
        <end position="113"/>
    </location>
</feature>
<feature type="compositionally biased region" description="Basic and acidic residues" evidence="1">
    <location>
        <begin position="1"/>
        <end position="11"/>
    </location>
</feature>
<proteinExistence type="predicted"/>
<dbReference type="EnsemblPlants" id="EMT07863">
    <property type="protein sequence ID" value="EMT07863"/>
    <property type="gene ID" value="F775_04445"/>
</dbReference>
<organism evidence="2">
    <name type="scientific">Aegilops tauschii</name>
    <name type="common">Tausch's goatgrass</name>
    <name type="synonym">Aegilops squarrosa</name>
    <dbReference type="NCBI Taxonomy" id="37682"/>
    <lineage>
        <taxon>Eukaryota</taxon>
        <taxon>Viridiplantae</taxon>
        <taxon>Streptophyta</taxon>
        <taxon>Embryophyta</taxon>
        <taxon>Tracheophyta</taxon>
        <taxon>Spermatophyta</taxon>
        <taxon>Magnoliopsida</taxon>
        <taxon>Liliopsida</taxon>
        <taxon>Poales</taxon>
        <taxon>Poaceae</taxon>
        <taxon>BOP clade</taxon>
        <taxon>Pooideae</taxon>
        <taxon>Triticodae</taxon>
        <taxon>Triticeae</taxon>
        <taxon>Triticinae</taxon>
        <taxon>Aegilops</taxon>
    </lineage>
</organism>
<evidence type="ECO:0000256" key="1">
    <source>
        <dbReference type="SAM" id="MobiDB-lite"/>
    </source>
</evidence>
<protein>
    <submittedName>
        <fullName evidence="2">Uncharacterized protein</fullName>
    </submittedName>
</protein>
<dbReference type="AlphaFoldDB" id="M8BY39"/>
<reference evidence="2" key="1">
    <citation type="submission" date="2015-06" db="UniProtKB">
        <authorList>
            <consortium name="EnsemblPlants"/>
        </authorList>
    </citation>
    <scope>IDENTIFICATION</scope>
</reference>
<sequence length="190" mass="21062">MDLMFDDRHVTGAESAIPGEIPLDKEDVRDDSDEEVIKAKPKKQRKTKSCKDDFSALDEKNPFVRMYKKASDAICVTAESIKEASSSSKAHPPPSPPVAPAPPPPVGPSMNEAMEMTDGIDNRGGDDDDANIKTVQLQNLLKLSTDLATLGQMAMHYRKSRLNKQRRQPMRIAVQTGYYVSRRAHLGHTM</sequence>